<sequence>MNLSFADVLFKSISLSDIDLLKVLYSSVVISGGNTLLTGFNDRLLAEITKKTEPQTIRVKLVHPNGLTERIHSPWIGGSILASLGTFQRMWFSKQEYEDGGKMLINKKCP</sequence>
<dbReference type="Gene3D" id="3.30.420.40">
    <property type="match status" value="2"/>
</dbReference>
<gene>
    <name evidence="1" type="ORF">EV44_g4207</name>
</gene>
<dbReference type="STRING" id="52586.A0A0B1NZ75"/>
<proteinExistence type="predicted"/>
<reference evidence="1 2" key="1">
    <citation type="journal article" date="2014" name="BMC Genomics">
        <title>Adaptive genomic structural variation in the grape powdery mildew pathogen, Erysiphe necator.</title>
        <authorList>
            <person name="Jones L."/>
            <person name="Riaz S."/>
            <person name="Morales-Cruz A."/>
            <person name="Amrine K.C."/>
            <person name="McGuire B."/>
            <person name="Gubler W.D."/>
            <person name="Walker M.A."/>
            <person name="Cantu D."/>
        </authorList>
    </citation>
    <scope>NUCLEOTIDE SEQUENCE [LARGE SCALE GENOMIC DNA]</scope>
    <source>
        <strain evidence="2">c</strain>
    </source>
</reference>
<dbReference type="SUPFAM" id="SSF53067">
    <property type="entry name" value="Actin-like ATPase domain"/>
    <property type="match status" value="1"/>
</dbReference>
<dbReference type="InterPro" id="IPR043129">
    <property type="entry name" value="ATPase_NBD"/>
</dbReference>
<dbReference type="HOGENOM" id="CLU_027965_9_0_1"/>
<evidence type="ECO:0000313" key="2">
    <source>
        <dbReference type="Proteomes" id="UP000030854"/>
    </source>
</evidence>
<organism evidence="1 2">
    <name type="scientific">Uncinula necator</name>
    <name type="common">Grape powdery mildew</name>
    <dbReference type="NCBI Taxonomy" id="52586"/>
    <lineage>
        <taxon>Eukaryota</taxon>
        <taxon>Fungi</taxon>
        <taxon>Dikarya</taxon>
        <taxon>Ascomycota</taxon>
        <taxon>Pezizomycotina</taxon>
        <taxon>Leotiomycetes</taxon>
        <taxon>Erysiphales</taxon>
        <taxon>Erysiphaceae</taxon>
        <taxon>Erysiphe</taxon>
    </lineage>
</organism>
<dbReference type="EMBL" id="JNVN01005934">
    <property type="protein sequence ID" value="KHJ29991.1"/>
    <property type="molecule type" value="Genomic_DNA"/>
</dbReference>
<dbReference type="FunFam" id="3.30.420.40:FF:000058">
    <property type="entry name" value="Putative actin-related protein 5"/>
    <property type="match status" value="1"/>
</dbReference>
<accession>A0A0B1NZ75</accession>
<dbReference type="AlphaFoldDB" id="A0A0B1NZ75"/>
<dbReference type="OMA" id="KSCGIHE"/>
<dbReference type="Pfam" id="PF00022">
    <property type="entry name" value="Actin"/>
    <property type="match status" value="1"/>
</dbReference>
<protein>
    <submittedName>
        <fullName evidence="1">Putative actin-like protein 6b</fullName>
    </submittedName>
</protein>
<dbReference type="Proteomes" id="UP000030854">
    <property type="component" value="Unassembled WGS sequence"/>
</dbReference>
<comment type="caution">
    <text evidence="1">The sequence shown here is derived from an EMBL/GenBank/DDBJ whole genome shotgun (WGS) entry which is preliminary data.</text>
</comment>
<keyword evidence="2" id="KW-1185">Reference proteome</keyword>
<name>A0A0B1NZ75_UNCNE</name>
<dbReference type="PANTHER" id="PTHR11937">
    <property type="entry name" value="ACTIN"/>
    <property type="match status" value="1"/>
</dbReference>
<dbReference type="InterPro" id="IPR004000">
    <property type="entry name" value="Actin"/>
</dbReference>
<evidence type="ECO:0000313" key="1">
    <source>
        <dbReference type="EMBL" id="KHJ29991.1"/>
    </source>
</evidence>